<gene>
    <name evidence="1" type="ORF">ALO_04523</name>
</gene>
<dbReference type="Proteomes" id="UP000003240">
    <property type="component" value="Unassembled WGS sequence"/>
</dbReference>
<accession>F7NFS3</accession>
<evidence type="ECO:0000313" key="1">
    <source>
        <dbReference type="EMBL" id="EGO65136.1"/>
    </source>
</evidence>
<dbReference type="EMBL" id="AFGF01000032">
    <property type="protein sequence ID" value="EGO65136.1"/>
    <property type="molecule type" value="Genomic_DNA"/>
</dbReference>
<name>F7NFS3_9FIRM</name>
<protein>
    <submittedName>
        <fullName evidence="1">Uncharacterized protein</fullName>
    </submittedName>
</protein>
<keyword evidence="2" id="KW-1185">Reference proteome</keyword>
<proteinExistence type="predicted"/>
<dbReference type="AlphaFoldDB" id="F7NFS3"/>
<organism evidence="1 2">
    <name type="scientific">Acetonema longum DSM 6540</name>
    <dbReference type="NCBI Taxonomy" id="1009370"/>
    <lineage>
        <taxon>Bacteria</taxon>
        <taxon>Bacillati</taxon>
        <taxon>Bacillota</taxon>
        <taxon>Negativicutes</taxon>
        <taxon>Acetonemataceae</taxon>
        <taxon>Acetonema</taxon>
    </lineage>
</organism>
<sequence length="80" mass="8994">MPAKAMVWWKVKVHRARWAMIFRARRGFLIAMGSPRFNVLERQEELKAVGLIGSFQSVRFVLGSADEGMEGIGLSLQVCA</sequence>
<evidence type="ECO:0000313" key="2">
    <source>
        <dbReference type="Proteomes" id="UP000003240"/>
    </source>
</evidence>
<comment type="caution">
    <text evidence="1">The sequence shown here is derived from an EMBL/GenBank/DDBJ whole genome shotgun (WGS) entry which is preliminary data.</text>
</comment>
<reference evidence="1 2" key="1">
    <citation type="journal article" date="2011" name="EMBO J.">
        <title>Structural diversity of bacterial flagellar motors.</title>
        <authorList>
            <person name="Chen S."/>
            <person name="Beeby M."/>
            <person name="Murphy G.E."/>
            <person name="Leadbetter J.R."/>
            <person name="Hendrixson D.R."/>
            <person name="Briegel A."/>
            <person name="Li Z."/>
            <person name="Shi J."/>
            <person name="Tocheva E.I."/>
            <person name="Muller A."/>
            <person name="Dobro M.J."/>
            <person name="Jensen G.J."/>
        </authorList>
    </citation>
    <scope>NUCLEOTIDE SEQUENCE [LARGE SCALE GENOMIC DNA]</scope>
    <source>
        <strain evidence="1 2">DSM 6540</strain>
    </source>
</reference>